<accession>A0A1T3F5E6</accession>
<evidence type="ECO:0000313" key="1">
    <source>
        <dbReference type="EMBL" id="OOH97698.1"/>
    </source>
</evidence>
<dbReference type="EMBL" id="MPOG01000001">
    <property type="protein sequence ID" value="OOH97698.1"/>
    <property type="molecule type" value="Genomic_DNA"/>
</dbReference>
<evidence type="ECO:0000313" key="2">
    <source>
        <dbReference type="Proteomes" id="UP000188947"/>
    </source>
</evidence>
<dbReference type="eggNOG" id="COG1629">
    <property type="taxonomic scope" value="Bacteria"/>
</dbReference>
<dbReference type="STRING" id="238.BBD35_04075"/>
<sequence length="351" mass="40390">MTAKIYTVLFLFLSIWYFSQTIKGTVVSSGDQPLQGVKIYIDGSQVSSVTDANGNFNISVQSIKQGNVIFQKEGYQDFAYSLQQAFNKTLRVVLDKERLIEEVKLVGYSSKDYNKYINVFLDNFLGINREGVSIKNPKEIKFAYDKKENILRARAGKPLLIVNKNLGYTVEYKLMSFSVDYRNGISQYTGTSFYTPFKASDSKSLTYKMNRLNAYYGSVQHFFKAVYSNKVNQEGFTVDRVKEMENKKALALTERDLPASAYRSEDNGKIYFEFPDILMVSYRKYLFDISKRQVVKTNTYTTISSYVITNGVRYNITSDGNYSDPDQMLFQKSWAVDKVARMLPLDYEPEQ</sequence>
<proteinExistence type="predicted"/>
<keyword evidence="2" id="KW-1185">Reference proteome</keyword>
<evidence type="ECO:0008006" key="3">
    <source>
        <dbReference type="Google" id="ProtNLM"/>
    </source>
</evidence>
<dbReference type="Gene3D" id="2.60.40.1120">
    <property type="entry name" value="Carboxypeptidase-like, regulatory domain"/>
    <property type="match status" value="1"/>
</dbReference>
<protein>
    <recommendedName>
        <fullName evidence="3">Carboxypeptidase-like regulatory domain-containing protein</fullName>
    </recommendedName>
</protein>
<reference evidence="1 2" key="1">
    <citation type="submission" date="2016-11" db="EMBL/GenBank/DDBJ databases">
        <title>Genome sequence and comparative genomic analysis of clinical strain Elizabethkingia meningoseptica 61421 PRCM.</title>
        <authorList>
            <person name="Wang M."/>
            <person name="Hu S."/>
            <person name="Cao L."/>
            <person name="Jiang T."/>
            <person name="Zhou Y."/>
            <person name="Ming D."/>
        </authorList>
    </citation>
    <scope>NUCLEOTIDE SEQUENCE [LARGE SCALE GENOMIC DNA]</scope>
    <source>
        <strain evidence="1 2">61421 PRCM</strain>
    </source>
</reference>
<dbReference type="Proteomes" id="UP000188947">
    <property type="component" value="Unassembled WGS sequence"/>
</dbReference>
<dbReference type="InterPro" id="IPR008969">
    <property type="entry name" value="CarboxyPept-like_regulatory"/>
</dbReference>
<gene>
    <name evidence="1" type="ORF">BMF97_00035</name>
</gene>
<dbReference type="RefSeq" id="WP_077564116.1">
    <property type="nucleotide sequence ID" value="NZ_CP016378.1"/>
</dbReference>
<comment type="caution">
    <text evidence="1">The sequence shown here is derived from an EMBL/GenBank/DDBJ whole genome shotgun (WGS) entry which is preliminary data.</text>
</comment>
<name>A0A1T3F5E6_ELIME</name>
<dbReference type="AlphaFoldDB" id="A0A1T3F5E6"/>
<dbReference type="Pfam" id="PF13715">
    <property type="entry name" value="CarbopepD_reg_2"/>
    <property type="match status" value="1"/>
</dbReference>
<organism evidence="1 2">
    <name type="scientific">Elizabethkingia meningoseptica</name>
    <name type="common">Chryseobacterium meningosepticum</name>
    <dbReference type="NCBI Taxonomy" id="238"/>
    <lineage>
        <taxon>Bacteria</taxon>
        <taxon>Pseudomonadati</taxon>
        <taxon>Bacteroidota</taxon>
        <taxon>Flavobacteriia</taxon>
        <taxon>Flavobacteriales</taxon>
        <taxon>Weeksellaceae</taxon>
        <taxon>Elizabethkingia</taxon>
    </lineage>
</organism>
<dbReference type="SUPFAM" id="SSF49464">
    <property type="entry name" value="Carboxypeptidase regulatory domain-like"/>
    <property type="match status" value="1"/>
</dbReference>
<dbReference type="OrthoDB" id="1223654at2"/>